<dbReference type="SMART" id="SM00829">
    <property type="entry name" value="PKS_ER"/>
    <property type="match status" value="1"/>
</dbReference>
<dbReference type="OrthoDB" id="449487at2759"/>
<dbReference type="Pfam" id="PF00107">
    <property type="entry name" value="ADH_zinc_N"/>
    <property type="match status" value="1"/>
</dbReference>
<keyword evidence="3" id="KW-1185">Reference proteome</keyword>
<reference evidence="2 3" key="2">
    <citation type="journal article" date="2017" name="Sci. Rep.">
        <title>Ant-infecting Ophiocordyceps genomes reveal a high diversity of potential behavioral manipulation genes and a possible major role for enterotoxins.</title>
        <authorList>
            <person name="de Bekker C."/>
            <person name="Ohm R.A."/>
            <person name="Evans H.C."/>
            <person name="Brachmann A."/>
            <person name="Hughes D.P."/>
        </authorList>
    </citation>
    <scope>NUCLEOTIDE SEQUENCE [LARGE SCALE GENOMIC DNA]</scope>
    <source>
        <strain evidence="2 3">SC16a</strain>
    </source>
</reference>
<dbReference type="STRING" id="268505.A0A2A9P3X6"/>
<evidence type="ECO:0000313" key="3">
    <source>
        <dbReference type="Proteomes" id="UP000037136"/>
    </source>
</evidence>
<dbReference type="SUPFAM" id="SSF50129">
    <property type="entry name" value="GroES-like"/>
    <property type="match status" value="1"/>
</dbReference>
<gene>
    <name evidence="2" type="ORF">XA68_17145</name>
</gene>
<protein>
    <recommendedName>
        <fullName evidence="1">Enoyl reductase (ER) domain-containing protein</fullName>
    </recommendedName>
</protein>
<proteinExistence type="predicted"/>
<organism evidence="2 3">
    <name type="scientific">Ophiocordyceps unilateralis</name>
    <name type="common">Zombie-ant fungus</name>
    <name type="synonym">Torrubia unilateralis</name>
    <dbReference type="NCBI Taxonomy" id="268505"/>
    <lineage>
        <taxon>Eukaryota</taxon>
        <taxon>Fungi</taxon>
        <taxon>Dikarya</taxon>
        <taxon>Ascomycota</taxon>
        <taxon>Pezizomycotina</taxon>
        <taxon>Sordariomycetes</taxon>
        <taxon>Hypocreomycetidae</taxon>
        <taxon>Hypocreales</taxon>
        <taxon>Ophiocordycipitaceae</taxon>
        <taxon>Ophiocordyceps</taxon>
    </lineage>
</organism>
<dbReference type="InterPro" id="IPR052711">
    <property type="entry name" value="Zinc_ADH-like"/>
</dbReference>
<dbReference type="Gene3D" id="3.40.50.720">
    <property type="entry name" value="NAD(P)-binding Rossmann-like Domain"/>
    <property type="match status" value="1"/>
</dbReference>
<evidence type="ECO:0000259" key="1">
    <source>
        <dbReference type="SMART" id="SM00829"/>
    </source>
</evidence>
<dbReference type="AlphaFoldDB" id="A0A2A9P3X6"/>
<dbReference type="GO" id="GO:0016491">
    <property type="term" value="F:oxidoreductase activity"/>
    <property type="evidence" value="ECO:0007669"/>
    <property type="project" value="InterPro"/>
</dbReference>
<dbReference type="Pfam" id="PF08240">
    <property type="entry name" value="ADH_N"/>
    <property type="match status" value="1"/>
</dbReference>
<sequence length="368" mass="39569">MSSRVLSLRKVESGRPGKVYYPLQLGREEGRSKPGPNQVLVQLRAAALNHRDLFQRRHLYPGIAFDRAILSDGSGVIRAVGDDVSSFRVGDEVIFSPVRGWIADPVGPEPGDDSWGVTGGSLNNDFGTARDYMVVDAVDIEPKPSHLSAVEAAALPLAGVTAWRAVVTKAKCEEGQNVLITGIGGGVALHALQFVVSLKAKAFVTSGDDDKISRARKLGAEAGVSYRLPNWDSQLRALLPSSRPYLDAIIDGAGGDIIRRALTLLKPGGVVVQYGMTLAPSMNWSILAVLSNLELKGSCLGSRREFADMVAFVNKHKLRPVVYRTVRGLDNLKAINGLFDEMSMGTQFGKLVIEIDGDALQAEATPRL</sequence>
<dbReference type="InterPro" id="IPR036291">
    <property type="entry name" value="NAD(P)-bd_dom_sf"/>
</dbReference>
<dbReference type="InterPro" id="IPR013154">
    <property type="entry name" value="ADH-like_N"/>
</dbReference>
<name>A0A2A9P3X6_OPHUN</name>
<accession>A0A2A9P3X6</accession>
<feature type="domain" description="Enoyl reductase (ER)" evidence="1">
    <location>
        <begin position="14"/>
        <end position="353"/>
    </location>
</feature>
<dbReference type="FunFam" id="3.40.50.720:FF:000481">
    <property type="entry name" value="Alcohol dehydrogenase, variant"/>
    <property type="match status" value="1"/>
</dbReference>
<dbReference type="Proteomes" id="UP000037136">
    <property type="component" value="Unassembled WGS sequence"/>
</dbReference>
<dbReference type="Gene3D" id="3.90.180.10">
    <property type="entry name" value="Medium-chain alcohol dehydrogenases, catalytic domain"/>
    <property type="match status" value="1"/>
</dbReference>
<comment type="caution">
    <text evidence="2">The sequence shown here is derived from an EMBL/GenBank/DDBJ whole genome shotgun (WGS) entry which is preliminary data.</text>
</comment>
<dbReference type="EMBL" id="LAZP02000678">
    <property type="protein sequence ID" value="PFH56048.1"/>
    <property type="molecule type" value="Genomic_DNA"/>
</dbReference>
<dbReference type="InterPro" id="IPR020843">
    <property type="entry name" value="ER"/>
</dbReference>
<dbReference type="SUPFAM" id="SSF51735">
    <property type="entry name" value="NAD(P)-binding Rossmann-fold domains"/>
    <property type="match status" value="1"/>
</dbReference>
<dbReference type="PANTHER" id="PTHR45033:SF3">
    <property type="entry name" value="DEHYDROGENASE, PUTATIVE (AFU_ORTHOLOGUE AFUA_2G13270)-RELATED"/>
    <property type="match status" value="1"/>
</dbReference>
<dbReference type="InterPro" id="IPR011032">
    <property type="entry name" value="GroES-like_sf"/>
</dbReference>
<dbReference type="PANTHER" id="PTHR45033">
    <property type="match status" value="1"/>
</dbReference>
<reference evidence="2 3" key="1">
    <citation type="journal article" date="2015" name="BMC Genomics">
        <title>Gene expression during zombie ant biting behavior reflects the complexity underlying fungal parasitic behavioral manipulation.</title>
        <authorList>
            <person name="de Bekker C."/>
            <person name="Ohm R.A."/>
            <person name="Loreto R.G."/>
            <person name="Sebastian A."/>
            <person name="Albert I."/>
            <person name="Merrow M."/>
            <person name="Brachmann A."/>
            <person name="Hughes D.P."/>
        </authorList>
    </citation>
    <scope>NUCLEOTIDE SEQUENCE [LARGE SCALE GENOMIC DNA]</scope>
    <source>
        <strain evidence="2 3">SC16a</strain>
    </source>
</reference>
<dbReference type="InterPro" id="IPR013149">
    <property type="entry name" value="ADH-like_C"/>
</dbReference>
<evidence type="ECO:0000313" key="2">
    <source>
        <dbReference type="EMBL" id="PFH56048.1"/>
    </source>
</evidence>